<evidence type="ECO:0000256" key="1">
    <source>
        <dbReference type="SAM" id="SignalP"/>
    </source>
</evidence>
<dbReference type="InterPro" id="IPR050490">
    <property type="entry name" value="Bact_solute-bd_prot1"/>
</dbReference>
<dbReference type="AlphaFoldDB" id="A0A9D9I0U8"/>
<keyword evidence="1" id="KW-0732">Signal</keyword>
<feature type="chain" id="PRO_5039418277" evidence="1">
    <location>
        <begin position="23"/>
        <end position="436"/>
    </location>
</feature>
<evidence type="ECO:0000313" key="2">
    <source>
        <dbReference type="EMBL" id="MBO8463890.1"/>
    </source>
</evidence>
<gene>
    <name evidence="2" type="ORF">IAC13_08165</name>
</gene>
<dbReference type="PANTHER" id="PTHR43649">
    <property type="entry name" value="ARABINOSE-BINDING PROTEIN-RELATED"/>
    <property type="match status" value="1"/>
</dbReference>
<reference evidence="2" key="2">
    <citation type="journal article" date="2021" name="PeerJ">
        <title>Extensive microbial diversity within the chicken gut microbiome revealed by metagenomics and culture.</title>
        <authorList>
            <person name="Gilroy R."/>
            <person name="Ravi A."/>
            <person name="Getino M."/>
            <person name="Pursley I."/>
            <person name="Horton D.L."/>
            <person name="Alikhan N.F."/>
            <person name="Baker D."/>
            <person name="Gharbi K."/>
            <person name="Hall N."/>
            <person name="Watson M."/>
            <person name="Adriaenssens E.M."/>
            <person name="Foster-Nyarko E."/>
            <person name="Jarju S."/>
            <person name="Secka A."/>
            <person name="Antonio M."/>
            <person name="Oren A."/>
            <person name="Chaudhuri R.R."/>
            <person name="La Ragione R."/>
            <person name="Hildebrand F."/>
            <person name="Pallen M.J."/>
        </authorList>
    </citation>
    <scope>NUCLEOTIDE SEQUENCE</scope>
    <source>
        <strain evidence="2">E3-2379</strain>
    </source>
</reference>
<proteinExistence type="predicted"/>
<organism evidence="2 3">
    <name type="scientific">Candidatus Scybalomonas excrementavium</name>
    <dbReference type="NCBI Taxonomy" id="2840943"/>
    <lineage>
        <taxon>Bacteria</taxon>
        <taxon>Bacillati</taxon>
        <taxon>Bacillota</taxon>
        <taxon>Clostridia</taxon>
        <taxon>Lachnospirales</taxon>
        <taxon>Lachnospiraceae</taxon>
        <taxon>Lachnospiraceae incertae sedis</taxon>
        <taxon>Candidatus Scybalomonas</taxon>
    </lineage>
</organism>
<comment type="caution">
    <text evidence="2">The sequence shown here is derived from an EMBL/GenBank/DDBJ whole genome shotgun (WGS) entry which is preliminary data.</text>
</comment>
<sequence>MRTRIKPIICLLLAGTMGMLFNGCGQDNKVADGKVEIEIVQYKPEAAKYFEELEKKFNETHDNIHLTISSPNDAMTILKTRFIREDYPDIIGIGGDVNYSNFLDSDLFMNIEDYEGLKNIRQSYLDTDKELEFVPKDGIYALPYAANAAGVLYNRELFKEHGWEIPTTYTEFIQLCEEIQAEGMLPLYFGFKDTWTCLAPWNAIACSLAPSDIASQVNKGEAKFSEVYERVATMTKELLQYAQKNPAAYSYNDACTAFANGESAMYVIGSYAIPQIKSVNPDMDIDSFVFPANEDESQNILNSGNDLQFSVMETCENKEEAYEVLDFLLEDENVQAYMDAQNSVPCKEGDFILSENLDGMKPYIEQDRMADYQDHHYPSEMAVDAMIQTYLLDDSKNATEKFLSRFDTDWKRYNRDLIRKVQDYQAEHPESLEGEE</sequence>
<name>A0A9D9I0U8_9FIRM</name>
<dbReference type="InterPro" id="IPR006059">
    <property type="entry name" value="SBP"/>
</dbReference>
<evidence type="ECO:0000313" key="3">
    <source>
        <dbReference type="Proteomes" id="UP000823618"/>
    </source>
</evidence>
<dbReference type="SUPFAM" id="SSF53850">
    <property type="entry name" value="Periplasmic binding protein-like II"/>
    <property type="match status" value="1"/>
</dbReference>
<protein>
    <submittedName>
        <fullName evidence="2">Extracellular solute-binding protein</fullName>
    </submittedName>
</protein>
<feature type="signal peptide" evidence="1">
    <location>
        <begin position="1"/>
        <end position="22"/>
    </location>
</feature>
<reference evidence="2" key="1">
    <citation type="submission" date="2020-10" db="EMBL/GenBank/DDBJ databases">
        <authorList>
            <person name="Gilroy R."/>
        </authorList>
    </citation>
    <scope>NUCLEOTIDE SEQUENCE</scope>
    <source>
        <strain evidence="2">E3-2379</strain>
    </source>
</reference>
<dbReference type="EMBL" id="JADIML010000224">
    <property type="protein sequence ID" value="MBO8463890.1"/>
    <property type="molecule type" value="Genomic_DNA"/>
</dbReference>
<dbReference type="Pfam" id="PF01547">
    <property type="entry name" value="SBP_bac_1"/>
    <property type="match status" value="1"/>
</dbReference>
<dbReference type="PANTHER" id="PTHR43649:SF12">
    <property type="entry name" value="DIACETYLCHITOBIOSE BINDING PROTEIN DASA"/>
    <property type="match status" value="1"/>
</dbReference>
<dbReference type="Proteomes" id="UP000823618">
    <property type="component" value="Unassembled WGS sequence"/>
</dbReference>
<accession>A0A9D9I0U8</accession>
<dbReference type="Gene3D" id="3.40.190.10">
    <property type="entry name" value="Periplasmic binding protein-like II"/>
    <property type="match status" value="2"/>
</dbReference>